<dbReference type="InterPro" id="IPR004919">
    <property type="entry name" value="GmrSD_N"/>
</dbReference>
<protein>
    <recommendedName>
        <fullName evidence="1">GmrSD restriction endonucleases N-terminal domain-containing protein</fullName>
    </recommendedName>
</protein>
<accession>H8Z7L3</accession>
<evidence type="ECO:0000313" key="3">
    <source>
        <dbReference type="Proteomes" id="UP000002964"/>
    </source>
</evidence>
<dbReference type="eggNOG" id="COG1479">
    <property type="taxonomic scope" value="Bacteria"/>
</dbReference>
<evidence type="ECO:0000313" key="2">
    <source>
        <dbReference type="EMBL" id="EIC19866.1"/>
    </source>
</evidence>
<proteinExistence type="predicted"/>
<keyword evidence="3" id="KW-1185">Reference proteome</keyword>
<dbReference type="AlphaFoldDB" id="H8Z7L3"/>
<reference evidence="3" key="1">
    <citation type="submission" date="2011-06" db="EMBL/GenBank/DDBJ databases">
        <authorList>
            <consortium name="US DOE Joint Genome Institute (JGI-PGF)"/>
            <person name="Lucas S."/>
            <person name="Han J."/>
            <person name="Lapidus A."/>
            <person name="Cheng J.-F."/>
            <person name="Goodwin L."/>
            <person name="Pitluck S."/>
            <person name="Peters L."/>
            <person name="Land M.L."/>
            <person name="Hauser L."/>
            <person name="Vogl K."/>
            <person name="Liu Z."/>
            <person name="Overmann J."/>
            <person name="Frigaard N.-U."/>
            <person name="Bryant D.A."/>
            <person name="Woyke T.J."/>
        </authorList>
    </citation>
    <scope>NUCLEOTIDE SEQUENCE [LARGE SCALE GENOMIC DNA]</scope>
    <source>
        <strain evidence="3">970</strain>
    </source>
</reference>
<dbReference type="Proteomes" id="UP000002964">
    <property type="component" value="Unassembled WGS sequence"/>
</dbReference>
<sequence>MPNTTTYFQKISLITLLTEIPVEIPLIQRDYAQGRESQKKLFTNFLKVLKKAVCESPVELDFVYGDIKENKFHPLDGQQRLTTIFLLHWYAAAFSDTPKSHAEILGRFSYCTRISSRNFCEQILGNIEDFKSSQVTPGKWIEDQTWFRLAWKKDPTVSGMLSALNTIQEKFHDIKDDLWKKLADSEEPKITFYKITLDRIGLSDDLYIKMNARGKALSPFENLKAQIDRKIEKERWEENVPHNLKFSHLIDTEWTNLIWRLFGKENFDISFIRFFANMAMYATINDTANESSNDTDDRSIQSSKPLRDSIIDRLIKDSTSLSIEHISRKVYETLYNSFNGLCIIDEKKLSIEGFNWFEMSSSINDKTPSLIECIGEKSNPTMQQRLLSFAIYEYAQYAKNHGENIAEENYHNWLRFVRNIIQNSHIDNLERFVSAARFIHKMAEGCQDIYSYIRQLTYEHKGFAFAAVTREKKKAELIAGNKELTDTLHSLEETKFCYGNLVFPFHYVARKSNQESLFNDVLTTITTYFSEEISDLHRRALLTIGEGGYYKYWWSWLYAADGNKHRLIMNIGDLRDNISHDQLLNSFSAYFDSLLKGDTPEQLIAGFSYPDKEHWRYKIIKDPSLLQKATYKYFTLSSDGKCYLIPRSRVENSKEGRKRLIEVGNHNG</sequence>
<evidence type="ECO:0000259" key="1">
    <source>
        <dbReference type="Pfam" id="PF03235"/>
    </source>
</evidence>
<name>H8Z7L3_9GAMM</name>
<gene>
    <name evidence="2" type="ORF">Thi970DRAFT_03472</name>
</gene>
<reference evidence="2 3" key="2">
    <citation type="submission" date="2011-11" db="EMBL/GenBank/DDBJ databases">
        <authorList>
            <consortium name="US DOE Joint Genome Institute"/>
            <person name="Lucas S."/>
            <person name="Han J."/>
            <person name="Lapidus A."/>
            <person name="Cheng J.-F."/>
            <person name="Goodwin L."/>
            <person name="Pitluck S."/>
            <person name="Peters L."/>
            <person name="Ovchinnikova G."/>
            <person name="Zhang X."/>
            <person name="Detter J.C."/>
            <person name="Han C."/>
            <person name="Tapia R."/>
            <person name="Land M."/>
            <person name="Hauser L."/>
            <person name="Kyrpides N."/>
            <person name="Ivanova N."/>
            <person name="Pagani I."/>
            <person name="Vogl K."/>
            <person name="Liu Z."/>
            <person name="Overmann J."/>
            <person name="Frigaard N.-U."/>
            <person name="Bryant D."/>
            <person name="Woyke T."/>
        </authorList>
    </citation>
    <scope>NUCLEOTIDE SEQUENCE [LARGE SCALE GENOMIC DNA]</scope>
    <source>
        <strain evidence="2 3">970</strain>
    </source>
</reference>
<organism evidence="2 3">
    <name type="scientific">Thiorhodovibrio frisius</name>
    <dbReference type="NCBI Taxonomy" id="631362"/>
    <lineage>
        <taxon>Bacteria</taxon>
        <taxon>Pseudomonadati</taxon>
        <taxon>Pseudomonadota</taxon>
        <taxon>Gammaproteobacteria</taxon>
        <taxon>Chromatiales</taxon>
        <taxon>Chromatiaceae</taxon>
        <taxon>Thiorhodovibrio</taxon>
    </lineage>
</organism>
<dbReference type="EMBL" id="JH603170">
    <property type="protein sequence ID" value="EIC19866.1"/>
    <property type="molecule type" value="Genomic_DNA"/>
</dbReference>
<dbReference type="HOGENOM" id="CLU_019971_0_0_6"/>
<dbReference type="RefSeq" id="WP_009150269.1">
    <property type="nucleotide sequence ID" value="NZ_CP121471.1"/>
</dbReference>
<dbReference type="Pfam" id="PF03235">
    <property type="entry name" value="GmrSD_N"/>
    <property type="match status" value="1"/>
</dbReference>
<feature type="domain" description="GmrSD restriction endonucleases N-terminal" evidence="1">
    <location>
        <begin position="22"/>
        <end position="226"/>
    </location>
</feature>
<dbReference type="STRING" id="631362.Thi970DRAFT_03472"/>